<evidence type="ECO:0000256" key="9">
    <source>
        <dbReference type="PROSITE-ProRule" id="PRU00169"/>
    </source>
</evidence>
<comment type="subcellular location">
    <subcellularLocation>
        <location evidence="2">Cell membrane</location>
        <topology evidence="2">Multi-pass membrane protein</topology>
    </subcellularLocation>
</comment>
<dbReference type="SUPFAM" id="SSF55874">
    <property type="entry name" value="ATPase domain of HSP90 chaperone/DNA topoisomerase II/histidine kinase"/>
    <property type="match status" value="1"/>
</dbReference>
<evidence type="ECO:0000259" key="14">
    <source>
        <dbReference type="PROSITE" id="PS50839"/>
    </source>
</evidence>
<evidence type="ECO:0000256" key="8">
    <source>
        <dbReference type="ARBA" id="ARBA00023136"/>
    </source>
</evidence>
<evidence type="ECO:0000256" key="3">
    <source>
        <dbReference type="ARBA" id="ARBA00012438"/>
    </source>
</evidence>
<feature type="coiled-coil region" evidence="10">
    <location>
        <begin position="527"/>
        <end position="554"/>
    </location>
</feature>
<dbReference type="PRINTS" id="PR00344">
    <property type="entry name" value="BCTRLSENSOR"/>
</dbReference>
<protein>
    <recommendedName>
        <fullName evidence="3">histidine kinase</fullName>
        <ecNumber evidence="3">2.7.13.3</ecNumber>
    </recommendedName>
</protein>
<dbReference type="Gene3D" id="3.40.50.2300">
    <property type="match status" value="1"/>
</dbReference>
<dbReference type="InterPro" id="IPR036890">
    <property type="entry name" value="HATPase_C_sf"/>
</dbReference>
<evidence type="ECO:0000259" key="13">
    <source>
        <dbReference type="PROSITE" id="PS50110"/>
    </source>
</evidence>
<dbReference type="RefSeq" id="WP_341567601.1">
    <property type="nucleotide sequence ID" value="NZ_JBAKAR010000011.1"/>
</dbReference>
<evidence type="ECO:0000259" key="12">
    <source>
        <dbReference type="PROSITE" id="PS50109"/>
    </source>
</evidence>
<dbReference type="SMART" id="SM00388">
    <property type="entry name" value="HisKA"/>
    <property type="match status" value="1"/>
</dbReference>
<dbReference type="PROSITE" id="PS50839">
    <property type="entry name" value="CHASE"/>
    <property type="match status" value="1"/>
</dbReference>
<evidence type="ECO:0000256" key="1">
    <source>
        <dbReference type="ARBA" id="ARBA00000085"/>
    </source>
</evidence>
<feature type="modified residue" description="4-aspartylphosphate" evidence="9">
    <location>
        <position position="981"/>
    </location>
</feature>
<keyword evidence="4" id="KW-1003">Cell membrane</keyword>
<dbReference type="Pfam" id="PF00072">
    <property type="entry name" value="Response_reg"/>
    <property type="match status" value="1"/>
</dbReference>
<dbReference type="Pfam" id="PF05231">
    <property type="entry name" value="MASE1"/>
    <property type="match status" value="1"/>
</dbReference>
<dbReference type="Gene3D" id="3.30.450.350">
    <property type="entry name" value="CHASE domain"/>
    <property type="match status" value="1"/>
</dbReference>
<feature type="domain" description="Histidine kinase" evidence="12">
    <location>
        <begin position="561"/>
        <end position="782"/>
    </location>
</feature>
<evidence type="ECO:0000256" key="5">
    <source>
        <dbReference type="ARBA" id="ARBA00022553"/>
    </source>
</evidence>
<dbReference type="CDD" id="cd16922">
    <property type="entry name" value="HATPase_EvgS-ArcB-TorS-like"/>
    <property type="match status" value="1"/>
</dbReference>
<dbReference type="InterPro" id="IPR042240">
    <property type="entry name" value="CHASE_sf"/>
</dbReference>
<keyword evidence="5 9" id="KW-0597">Phosphoprotein</keyword>
<dbReference type="CDD" id="cd00082">
    <property type="entry name" value="HisKA"/>
    <property type="match status" value="1"/>
</dbReference>
<feature type="transmembrane region" description="Helical" evidence="11">
    <location>
        <begin position="114"/>
        <end position="141"/>
    </location>
</feature>
<comment type="caution">
    <text evidence="15">The sequence shown here is derived from an EMBL/GenBank/DDBJ whole genome shotgun (WGS) entry which is preliminary data.</text>
</comment>
<dbReference type="InterPro" id="IPR011006">
    <property type="entry name" value="CheY-like_superfamily"/>
</dbReference>
<comment type="catalytic activity">
    <reaction evidence="1">
        <text>ATP + protein L-histidine = ADP + protein N-phospho-L-histidine.</text>
        <dbReference type="EC" id="2.7.13.3"/>
    </reaction>
</comment>
<dbReference type="SUPFAM" id="SSF52172">
    <property type="entry name" value="CheY-like"/>
    <property type="match status" value="1"/>
</dbReference>
<dbReference type="CDD" id="cd17546">
    <property type="entry name" value="REC_hyHK_CKI1_RcsC-like"/>
    <property type="match status" value="1"/>
</dbReference>
<dbReference type="PROSITE" id="PS50109">
    <property type="entry name" value="HIS_KIN"/>
    <property type="match status" value="1"/>
</dbReference>
<dbReference type="SMART" id="SM00387">
    <property type="entry name" value="HATPase_c"/>
    <property type="match status" value="1"/>
</dbReference>
<dbReference type="GO" id="GO:0005524">
    <property type="term" value="F:ATP binding"/>
    <property type="evidence" value="ECO:0007669"/>
    <property type="project" value="UniProtKB-KW"/>
</dbReference>
<proteinExistence type="predicted"/>
<dbReference type="EC" id="2.7.13.3" evidence="3"/>
<dbReference type="Pfam" id="PF02518">
    <property type="entry name" value="HATPase_c"/>
    <property type="match status" value="1"/>
</dbReference>
<keyword evidence="6 11" id="KW-0812">Transmembrane</keyword>
<dbReference type="Pfam" id="PF03924">
    <property type="entry name" value="CHASE"/>
    <property type="match status" value="1"/>
</dbReference>
<keyword evidence="8 11" id="KW-0472">Membrane</keyword>
<feature type="domain" description="CHASE" evidence="14">
    <location>
        <begin position="250"/>
        <end position="402"/>
    </location>
</feature>
<dbReference type="SUPFAM" id="SSF47384">
    <property type="entry name" value="Homodimeric domain of signal transducing histidine kinase"/>
    <property type="match status" value="1"/>
</dbReference>
<evidence type="ECO:0000313" key="16">
    <source>
        <dbReference type="Proteomes" id="UP001379949"/>
    </source>
</evidence>
<dbReference type="InterPro" id="IPR006189">
    <property type="entry name" value="CHASE_dom"/>
</dbReference>
<keyword evidence="15" id="KW-0547">Nucleotide-binding</keyword>
<dbReference type="SMART" id="SM00448">
    <property type="entry name" value="REC"/>
    <property type="match status" value="1"/>
</dbReference>
<dbReference type="InterPro" id="IPR005467">
    <property type="entry name" value="His_kinase_dom"/>
</dbReference>
<dbReference type="InterPro" id="IPR036097">
    <property type="entry name" value="HisK_dim/P_sf"/>
</dbReference>
<dbReference type="Gene3D" id="3.30.565.10">
    <property type="entry name" value="Histidine kinase-like ATPase, C-terminal domain"/>
    <property type="match status" value="1"/>
</dbReference>
<feature type="transmembrane region" description="Helical" evidence="11">
    <location>
        <begin position="34"/>
        <end position="64"/>
    </location>
</feature>
<dbReference type="Pfam" id="PF00512">
    <property type="entry name" value="HisKA"/>
    <property type="match status" value="1"/>
</dbReference>
<feature type="domain" description="Response regulatory" evidence="13">
    <location>
        <begin position="932"/>
        <end position="1051"/>
    </location>
</feature>
<dbReference type="InterPro" id="IPR004358">
    <property type="entry name" value="Sig_transdc_His_kin-like_C"/>
</dbReference>
<evidence type="ECO:0000256" key="6">
    <source>
        <dbReference type="ARBA" id="ARBA00022692"/>
    </source>
</evidence>
<accession>A0ABU9G698</accession>
<evidence type="ECO:0000256" key="10">
    <source>
        <dbReference type="SAM" id="Coils"/>
    </source>
</evidence>
<feature type="transmembrane region" description="Helical" evidence="11">
    <location>
        <begin position="153"/>
        <end position="175"/>
    </location>
</feature>
<name>A0ABU9G698_9GAMM</name>
<gene>
    <name evidence="15" type="ORF">V6242_12735</name>
</gene>
<dbReference type="InterPro" id="IPR003661">
    <property type="entry name" value="HisK_dim/P_dom"/>
</dbReference>
<keyword evidence="10" id="KW-0175">Coiled coil</keyword>
<keyword evidence="16" id="KW-1185">Reference proteome</keyword>
<dbReference type="PANTHER" id="PTHR45339:SF5">
    <property type="entry name" value="HISTIDINE KINASE"/>
    <property type="match status" value="1"/>
</dbReference>
<feature type="transmembrane region" description="Helical" evidence="11">
    <location>
        <begin position="76"/>
        <end position="94"/>
    </location>
</feature>
<reference evidence="15 16" key="1">
    <citation type="submission" date="2024-02" db="EMBL/GenBank/DDBJ databases">
        <title>Bacteria isolated from the canopy kelp, Nereocystis luetkeana.</title>
        <authorList>
            <person name="Pfister C.A."/>
            <person name="Younker I.T."/>
            <person name="Light S.H."/>
        </authorList>
    </citation>
    <scope>NUCLEOTIDE SEQUENCE [LARGE SCALE GENOMIC DNA]</scope>
    <source>
        <strain evidence="15 16">TI.4.07</strain>
    </source>
</reference>
<dbReference type="InterPro" id="IPR007895">
    <property type="entry name" value="MASE1"/>
</dbReference>
<evidence type="ECO:0000256" key="7">
    <source>
        <dbReference type="ARBA" id="ARBA00022989"/>
    </source>
</evidence>
<organism evidence="15 16">
    <name type="scientific">Marinomonas arenicola</name>
    <dbReference type="NCBI Taxonomy" id="569601"/>
    <lineage>
        <taxon>Bacteria</taxon>
        <taxon>Pseudomonadati</taxon>
        <taxon>Pseudomonadota</taxon>
        <taxon>Gammaproteobacteria</taxon>
        <taxon>Oceanospirillales</taxon>
        <taxon>Oceanospirillaceae</taxon>
        <taxon>Marinomonas</taxon>
    </lineage>
</organism>
<evidence type="ECO:0000256" key="4">
    <source>
        <dbReference type="ARBA" id="ARBA00022475"/>
    </source>
</evidence>
<dbReference type="InterPro" id="IPR001789">
    <property type="entry name" value="Sig_transdc_resp-reg_receiver"/>
</dbReference>
<evidence type="ECO:0000256" key="11">
    <source>
        <dbReference type="SAM" id="Phobius"/>
    </source>
</evidence>
<dbReference type="EMBL" id="JBAKAR010000011">
    <property type="protein sequence ID" value="MEL0614013.1"/>
    <property type="molecule type" value="Genomic_DNA"/>
</dbReference>
<dbReference type="Proteomes" id="UP001379949">
    <property type="component" value="Unassembled WGS sequence"/>
</dbReference>
<dbReference type="PANTHER" id="PTHR45339">
    <property type="entry name" value="HYBRID SIGNAL TRANSDUCTION HISTIDINE KINASE J"/>
    <property type="match status" value="1"/>
</dbReference>
<keyword evidence="15" id="KW-0067">ATP-binding</keyword>
<dbReference type="InterPro" id="IPR003594">
    <property type="entry name" value="HATPase_dom"/>
</dbReference>
<sequence>MRKGMTVTALTTLGYLLFGLLGLAEVVSPGYATIVFPAAGFALMAVLLFRYWALLGVFIGSILLSVMVAKMHHHAFHLPLFIVLSLAATLQTYIGYRLVQRYSPLPFAFHNSALVLRFIVLVGLLSTVVSASISVTALYIVGRIERGNVLAEWLSWWTGDFIGVLAVVPWFVVLFPSVFNSKLDRPFQLLVGLLMIISVTIGLSYGVRHFEYVKQQEEFDSNAELVDISLNNRLNNMESVLYGIMGLVRGSEGVTADEFTRYTDGILERDSSIYAVSLNMVVYQQDLAAFEEEIQKNYPDYKFYVKERDGKGGFMPVEPRSKYIVVTFMNRQESNKNALGYDIYSQQNRRHALDEAIKFNRLYATPPIQLVQGDTAVLLFLPLFYDNSDKLKSVATMVLRMDFLAKAIVDRGVLPNTQLYLIDEGDNGSSPAILAKSQGADLSAQTVLDRYEAKTFGHAVSYDVVVGAKHWHLFQVSEAAFYRQPWGVHFVLAGGFFLAAMLGWFLLVVSSHTAEIENRVLLRTRDLSRANQSLKKAQLAHSDAQQAAENANRAKSAFLANMSHEIRTPLNGVIGCLSLLENTGLRPEQTNLANLSKQSAESLMGIINDILDLSKIEIGSIALEHEPFDVRELVEEVSRLLVVKAEEKNIAFNVPAIYIPSVVLIGDRLRVKQILVNLLGNAIKFTRDGEVNLYLSTRTLSDTASELYVRVDDTGIGIPESQHERLFQRFKQADSSTTRQYGGTGLGLAISKEMIELMGGEIGFASQEGKGASFWFHVALDHEKKEIETAEYDLSLAVVYQNETGRHYISQLLTRFNVQHTLYESVSLLLDASLSNVDGLLLDSLASEACSADDASRLQAACRHSRVRVIRLQSSLEEAETYASESIQKPISYSQLEALLSTMALATQGESIMAVSTFSDELVSRGLTINARVLVVEDNLTNQIVVRGLLNMFGVDVDVAENGQEALEKARTEAYDLIFMDCQMPVMDGYEATREIRKLVAGATPNDVPIVALSANAMKGDKELCLEAGMNDHLAKPIAQDQLKQQLKKWLPEALIQDK</sequence>
<dbReference type="Gene3D" id="1.10.287.130">
    <property type="match status" value="1"/>
</dbReference>
<feature type="transmembrane region" description="Helical" evidence="11">
    <location>
        <begin position="187"/>
        <end position="207"/>
    </location>
</feature>
<feature type="transmembrane region" description="Helical" evidence="11">
    <location>
        <begin position="490"/>
        <end position="509"/>
    </location>
</feature>
<evidence type="ECO:0000256" key="2">
    <source>
        <dbReference type="ARBA" id="ARBA00004651"/>
    </source>
</evidence>
<evidence type="ECO:0000313" key="15">
    <source>
        <dbReference type="EMBL" id="MEL0614013.1"/>
    </source>
</evidence>
<dbReference type="PROSITE" id="PS50110">
    <property type="entry name" value="RESPONSE_REGULATORY"/>
    <property type="match status" value="1"/>
</dbReference>
<keyword evidence="7 11" id="KW-1133">Transmembrane helix</keyword>
<dbReference type="SMART" id="SM01079">
    <property type="entry name" value="CHASE"/>
    <property type="match status" value="1"/>
</dbReference>